<sequence length="267" mass="29760">MFAKVVDTTLRDGEQKAGIALGMKKKLKIAKLIDEIGIYQIEAGIPAMGGEEKESVKKIAEFGLKSKISSWNRMNIKDIQHSIDCSVDIIHISVPSSYIQINSKLCKDKNWIIESMKKSVSFAKEKGFEVTIGFEDSSRADINFMIKLCKNALALGVRRIRYADTVGVLYPRKTYKLIKQIKNEVPVEIEIHAHNDFGMALPNSLAAIKAGAEFVDCTAAGIGERAGNCKHSELFSVLKNYKIESNYTDKNPLEEKEKIILSSMLNV</sequence>
<evidence type="ECO:0000313" key="5">
    <source>
        <dbReference type="Proteomes" id="UP000694308"/>
    </source>
</evidence>
<protein>
    <submittedName>
        <fullName evidence="4">Homocitrate synthase</fullName>
    </submittedName>
</protein>
<dbReference type="Pfam" id="PF00682">
    <property type="entry name" value="HMGL-like"/>
    <property type="match status" value="1"/>
</dbReference>
<evidence type="ECO:0000256" key="1">
    <source>
        <dbReference type="ARBA" id="ARBA00022679"/>
    </source>
</evidence>
<evidence type="ECO:0000259" key="3">
    <source>
        <dbReference type="PROSITE" id="PS50991"/>
    </source>
</evidence>
<feature type="domain" description="Pyruvate carboxyltransferase" evidence="3">
    <location>
        <begin position="3"/>
        <end position="253"/>
    </location>
</feature>
<keyword evidence="5" id="KW-1185">Reference proteome</keyword>
<dbReference type="Proteomes" id="UP000694308">
    <property type="component" value="Unassembled WGS sequence"/>
</dbReference>
<accession>A0A949WRB6</accession>
<dbReference type="PROSITE" id="PS00815">
    <property type="entry name" value="AIPM_HOMOCIT_SYNTH_1"/>
    <property type="match status" value="1"/>
</dbReference>
<dbReference type="InterPro" id="IPR000891">
    <property type="entry name" value="PYR_CT"/>
</dbReference>
<dbReference type="InterPro" id="IPR002034">
    <property type="entry name" value="AIPM/Hcit_synth_CS"/>
</dbReference>
<reference evidence="4" key="1">
    <citation type="submission" date="2020-12" db="EMBL/GenBank/DDBJ databases">
        <title>Clostridium thailandense sp. nov., a novel acetogenic bacterium isolated from peat land soil in Thailand.</title>
        <authorList>
            <person name="Chaikitkaew S."/>
            <person name="Birkeland N.K."/>
        </authorList>
    </citation>
    <scope>NUCLEOTIDE SEQUENCE</scope>
    <source>
        <strain evidence="4">PL3</strain>
    </source>
</reference>
<evidence type="ECO:0000313" key="4">
    <source>
        <dbReference type="EMBL" id="MBV7273786.1"/>
    </source>
</evidence>
<dbReference type="PANTHER" id="PTHR42880">
    <property type="entry name" value="HOMOCITRATE SYNTHASE"/>
    <property type="match status" value="1"/>
</dbReference>
<dbReference type="AlphaFoldDB" id="A0A949WRB6"/>
<comment type="caution">
    <text evidence="4">The sequence shown here is derived from an EMBL/GenBank/DDBJ whole genome shotgun (WGS) entry which is preliminary data.</text>
</comment>
<dbReference type="GO" id="GO:0019752">
    <property type="term" value="P:carboxylic acid metabolic process"/>
    <property type="evidence" value="ECO:0007669"/>
    <property type="project" value="InterPro"/>
</dbReference>
<dbReference type="PANTHER" id="PTHR42880:SF1">
    <property type="entry name" value="ISOPROPYLMALATE_HOMOCITRATE_CITRAMALATE SYNTHASE FAMILY PROTEIN"/>
    <property type="match status" value="1"/>
</dbReference>
<proteinExistence type="inferred from homology"/>
<keyword evidence="1 2" id="KW-0808">Transferase</keyword>
<dbReference type="GO" id="GO:0046912">
    <property type="term" value="F:acyltransferase activity, acyl groups converted into alkyl on transfer"/>
    <property type="evidence" value="ECO:0007669"/>
    <property type="project" value="InterPro"/>
</dbReference>
<dbReference type="RefSeq" id="WP_218320855.1">
    <property type="nucleotide sequence ID" value="NZ_JAEEGC010000054.1"/>
</dbReference>
<organism evidence="4 5">
    <name type="scientific">Clostridium thailandense</name>
    <dbReference type="NCBI Taxonomy" id="2794346"/>
    <lineage>
        <taxon>Bacteria</taxon>
        <taxon>Bacillati</taxon>
        <taxon>Bacillota</taxon>
        <taxon>Clostridia</taxon>
        <taxon>Eubacteriales</taxon>
        <taxon>Clostridiaceae</taxon>
        <taxon>Clostridium</taxon>
    </lineage>
</organism>
<name>A0A949WRB6_9CLOT</name>
<dbReference type="EMBL" id="JAEEGC010000054">
    <property type="protein sequence ID" value="MBV7273786.1"/>
    <property type="molecule type" value="Genomic_DNA"/>
</dbReference>
<evidence type="ECO:0000256" key="2">
    <source>
        <dbReference type="RuleBase" id="RU003523"/>
    </source>
</evidence>
<comment type="similarity">
    <text evidence="2">Belongs to the alpha-IPM synthase/homocitrate synthase family.</text>
</comment>
<dbReference type="PROSITE" id="PS50991">
    <property type="entry name" value="PYR_CT"/>
    <property type="match status" value="1"/>
</dbReference>
<gene>
    <name evidence="4" type="ORF">I6U48_12790</name>
</gene>